<dbReference type="SUPFAM" id="SSF56601">
    <property type="entry name" value="beta-lactamase/transpeptidase-like"/>
    <property type="match status" value="1"/>
</dbReference>
<keyword evidence="1" id="KW-0121">Carboxypeptidase</keyword>
<evidence type="ECO:0000256" key="7">
    <source>
        <dbReference type="ARBA" id="ARBA00034000"/>
    </source>
</evidence>
<dbReference type="Proteomes" id="UP001165584">
    <property type="component" value="Unassembled WGS sequence"/>
</dbReference>
<evidence type="ECO:0000313" key="11">
    <source>
        <dbReference type="Proteomes" id="UP001165584"/>
    </source>
</evidence>
<dbReference type="Pfam" id="PF03793">
    <property type="entry name" value="PASTA"/>
    <property type="match status" value="2"/>
</dbReference>
<dbReference type="Gene3D" id="3.40.710.10">
    <property type="entry name" value="DD-peptidase/beta-lactamase superfamily"/>
    <property type="match status" value="1"/>
</dbReference>
<dbReference type="SUPFAM" id="SSF53955">
    <property type="entry name" value="Lysozyme-like"/>
    <property type="match status" value="1"/>
</dbReference>
<evidence type="ECO:0000256" key="1">
    <source>
        <dbReference type="ARBA" id="ARBA00022645"/>
    </source>
</evidence>
<keyword evidence="11" id="KW-1185">Reference proteome</keyword>
<dbReference type="InterPro" id="IPR001264">
    <property type="entry name" value="Glyco_trans_51"/>
</dbReference>
<feature type="domain" description="PASTA" evidence="9">
    <location>
        <begin position="766"/>
        <end position="833"/>
    </location>
</feature>
<evidence type="ECO:0000256" key="2">
    <source>
        <dbReference type="ARBA" id="ARBA00022670"/>
    </source>
</evidence>
<dbReference type="PROSITE" id="PS51178">
    <property type="entry name" value="PASTA"/>
    <property type="match status" value="2"/>
</dbReference>
<dbReference type="InterPro" id="IPR036950">
    <property type="entry name" value="PBP_transglycosylase"/>
</dbReference>
<dbReference type="InterPro" id="IPR001460">
    <property type="entry name" value="PCN-bd_Tpept"/>
</dbReference>
<evidence type="ECO:0000256" key="5">
    <source>
        <dbReference type="ARBA" id="ARBA00022801"/>
    </source>
</evidence>
<keyword evidence="4" id="KW-0808">Transferase</keyword>
<organism evidence="10 11">
    <name type="scientific">Herbiconiux aconitum</name>
    <dbReference type="NCBI Taxonomy" id="2970913"/>
    <lineage>
        <taxon>Bacteria</taxon>
        <taxon>Bacillati</taxon>
        <taxon>Actinomycetota</taxon>
        <taxon>Actinomycetes</taxon>
        <taxon>Micrococcales</taxon>
        <taxon>Microbacteriaceae</taxon>
        <taxon>Herbiconiux</taxon>
    </lineage>
</organism>
<dbReference type="InterPro" id="IPR050396">
    <property type="entry name" value="Glycosyltr_51/Transpeptidase"/>
</dbReference>
<evidence type="ECO:0000256" key="6">
    <source>
        <dbReference type="ARBA" id="ARBA00023268"/>
    </source>
</evidence>
<dbReference type="Gene3D" id="3.30.10.20">
    <property type="match status" value="2"/>
</dbReference>
<comment type="catalytic activity">
    <reaction evidence="7">
        <text>Preferential cleavage: (Ac)2-L-Lys-D-Ala-|-D-Ala. Also transpeptidation of peptidyl-alanyl moieties that are N-acyl substituents of D-alanine.</text>
        <dbReference type="EC" id="3.4.16.4"/>
    </reaction>
</comment>
<dbReference type="Pfam" id="PF00905">
    <property type="entry name" value="Transpeptidase"/>
    <property type="match status" value="1"/>
</dbReference>
<gene>
    <name evidence="10" type="ORF">N1027_06520</name>
</gene>
<name>A0ABT2GNH9_9MICO</name>
<feature type="domain" description="PASTA" evidence="9">
    <location>
        <begin position="699"/>
        <end position="765"/>
    </location>
</feature>
<keyword evidence="2" id="KW-0645">Protease</keyword>
<protein>
    <submittedName>
        <fullName evidence="10">Transglycosylase domain-containing protein</fullName>
    </submittedName>
</protein>
<dbReference type="EMBL" id="JANLCM010000001">
    <property type="protein sequence ID" value="MCS5717787.1"/>
    <property type="molecule type" value="Genomic_DNA"/>
</dbReference>
<dbReference type="Pfam" id="PF00912">
    <property type="entry name" value="Transgly"/>
    <property type="match status" value="1"/>
</dbReference>
<keyword evidence="3" id="KW-0328">Glycosyltransferase</keyword>
<sequence length="840" mass="87262">MAQRPIGSALGALGGMVGLAVVAGVLVTALVTPALAVTGLATSSSIGMFENLPGYIKPDRLAEKTNIYAVDGASNPVLLASVFDQDREEVGWDQISQFAKDAVVATEDPRFYTHGGVDLASAARAAIENTVESEGPGASTISMQYVRNILVQRATEIADEGEREAAFDDATKTTIDRKLKEMKLAIGLEKEYSKDDILLGYLNIASFGGRVYGIQSAAKYYFGVNASELTLPQAASLIATVNEPNGLRIDLAENLDANTARRNDDVLAAMLAEHRITRAQHDEAVATPVTPVITPPSTGCQSANGIGAGFFCDYVTNIVRNDPAFGTDAETRWADFKTGGYQIYTSLDVDLQQNAQNVMNEYVPMASEVLDLGASLVTVQPGTGRVLAMAQNKYFNQDPEVAAPDNTALNYSTDFDHGGSTGFQVGSTYKMFVLAEWLRNGRSLSEVVNGSPQRFNQASFADSCNGAASGSYAPSNDGGANPGRVTVTTAVQDSVNNAFVAMAQKLDQCAIRKTAEAFGVHRADGSPLTEYVADVLGTNELAPLTMAAAFAAIANNGTYCSPVAIDRIVDAGGEELPVPVSTCSEAVAPEIAAAMAYAMTRVVTAGSGTLSDPDDGIPHIGKTGTTDLEKDTWFVGSSTKLTTAVWVGNVQGTVSLRHNTIAGRNGGDLRHHVWREYMTIADSKYGGDAFPEADAAFVRGSQLRVPDVTGLTEDDARQRLSASGFDADVAAAIDSSVPGGRIAASTPATGESASAGSTVTLVPSNGALRVMPDVVGQTTAAATSELAALQLGPVTFVGVSGGVETRGGTVLGSSPAAGVDVRPGDRIALTVAPAAAPAGG</sequence>
<evidence type="ECO:0000313" key="10">
    <source>
        <dbReference type="EMBL" id="MCS5717787.1"/>
    </source>
</evidence>
<dbReference type="InterPro" id="IPR023346">
    <property type="entry name" value="Lysozyme-like_dom_sf"/>
</dbReference>
<keyword evidence="6" id="KW-0511">Multifunctional enzyme</keyword>
<evidence type="ECO:0000256" key="8">
    <source>
        <dbReference type="ARBA" id="ARBA00049902"/>
    </source>
</evidence>
<dbReference type="CDD" id="cd06577">
    <property type="entry name" value="PASTA_pknB"/>
    <property type="match status" value="2"/>
</dbReference>
<proteinExistence type="predicted"/>
<accession>A0ABT2GNH9</accession>
<dbReference type="InterPro" id="IPR005543">
    <property type="entry name" value="PASTA_dom"/>
</dbReference>
<dbReference type="PANTHER" id="PTHR32282">
    <property type="entry name" value="BINDING PROTEIN TRANSPEPTIDASE, PUTATIVE-RELATED"/>
    <property type="match status" value="1"/>
</dbReference>
<keyword evidence="5" id="KW-0378">Hydrolase</keyword>
<evidence type="ECO:0000259" key="9">
    <source>
        <dbReference type="PROSITE" id="PS51178"/>
    </source>
</evidence>
<comment type="catalytic activity">
    <reaction evidence="8">
        <text>[GlcNAc-(1-&gt;4)-Mur2Ac(oyl-L-Ala-gamma-D-Glu-L-Lys-D-Ala-D-Ala)](n)-di-trans,octa-cis-undecaprenyl diphosphate + beta-D-GlcNAc-(1-&gt;4)-Mur2Ac(oyl-L-Ala-gamma-D-Glu-L-Lys-D-Ala-D-Ala)-di-trans,octa-cis-undecaprenyl diphosphate = [GlcNAc-(1-&gt;4)-Mur2Ac(oyl-L-Ala-gamma-D-Glu-L-Lys-D-Ala-D-Ala)](n+1)-di-trans,octa-cis-undecaprenyl diphosphate + di-trans,octa-cis-undecaprenyl diphosphate + H(+)</text>
        <dbReference type="Rhea" id="RHEA:23708"/>
        <dbReference type="Rhea" id="RHEA-COMP:9602"/>
        <dbReference type="Rhea" id="RHEA-COMP:9603"/>
        <dbReference type="ChEBI" id="CHEBI:15378"/>
        <dbReference type="ChEBI" id="CHEBI:58405"/>
        <dbReference type="ChEBI" id="CHEBI:60033"/>
        <dbReference type="ChEBI" id="CHEBI:78435"/>
        <dbReference type="EC" id="2.4.99.28"/>
    </reaction>
</comment>
<dbReference type="Gene3D" id="1.10.3810.10">
    <property type="entry name" value="Biosynthetic peptidoglycan transglycosylase-like"/>
    <property type="match status" value="1"/>
</dbReference>
<dbReference type="InterPro" id="IPR012338">
    <property type="entry name" value="Beta-lactam/transpept-like"/>
</dbReference>
<evidence type="ECO:0000256" key="4">
    <source>
        <dbReference type="ARBA" id="ARBA00022679"/>
    </source>
</evidence>
<comment type="caution">
    <text evidence="10">The sequence shown here is derived from an EMBL/GenBank/DDBJ whole genome shotgun (WGS) entry which is preliminary data.</text>
</comment>
<dbReference type="PANTHER" id="PTHR32282:SF33">
    <property type="entry name" value="PEPTIDOGLYCAN GLYCOSYLTRANSFERASE"/>
    <property type="match status" value="1"/>
</dbReference>
<evidence type="ECO:0000256" key="3">
    <source>
        <dbReference type="ARBA" id="ARBA00022676"/>
    </source>
</evidence>
<dbReference type="RefSeq" id="WP_259506335.1">
    <property type="nucleotide sequence ID" value="NZ_JANLCM010000001.1"/>
</dbReference>
<dbReference type="SMART" id="SM00740">
    <property type="entry name" value="PASTA"/>
    <property type="match status" value="2"/>
</dbReference>
<reference evidence="10" key="1">
    <citation type="submission" date="2022-08" db="EMBL/GenBank/DDBJ databases">
        <authorList>
            <person name="Deng Y."/>
            <person name="Han X.-F."/>
            <person name="Zhang Y.-Q."/>
        </authorList>
    </citation>
    <scope>NUCLEOTIDE SEQUENCE</scope>
    <source>
        <strain evidence="10">CPCC 205763</strain>
    </source>
</reference>